<dbReference type="PANTHER" id="PTHR34618">
    <property type="entry name" value="SURFACE PROTEIN MAS1, PUTATIVE-RELATED"/>
    <property type="match status" value="1"/>
</dbReference>
<dbReference type="Proteomes" id="UP000887226">
    <property type="component" value="Unassembled WGS sequence"/>
</dbReference>
<dbReference type="OrthoDB" id="3241054at2759"/>
<reference evidence="1" key="1">
    <citation type="journal article" date="2021" name="IMA Fungus">
        <title>Genomic characterization of three marine fungi, including Emericellopsis atlantica sp. nov. with signatures of a generalist lifestyle and marine biomass degradation.</title>
        <authorList>
            <person name="Hagestad O.C."/>
            <person name="Hou L."/>
            <person name="Andersen J.H."/>
            <person name="Hansen E.H."/>
            <person name="Altermark B."/>
            <person name="Li C."/>
            <person name="Kuhnert E."/>
            <person name="Cox R.J."/>
            <person name="Crous P.W."/>
            <person name="Spatafora J.W."/>
            <person name="Lail K."/>
            <person name="Amirebrahimi M."/>
            <person name="Lipzen A."/>
            <person name="Pangilinan J."/>
            <person name="Andreopoulos W."/>
            <person name="Hayes R.D."/>
            <person name="Ng V."/>
            <person name="Grigoriev I.V."/>
            <person name="Jackson S.A."/>
            <person name="Sutton T.D.S."/>
            <person name="Dobson A.D.W."/>
            <person name="Rama T."/>
        </authorList>
    </citation>
    <scope>NUCLEOTIDE SEQUENCE</scope>
    <source>
        <strain evidence="1">TRa3180A</strain>
    </source>
</reference>
<dbReference type="InterPro" id="IPR021476">
    <property type="entry name" value="Egh16-like"/>
</dbReference>
<comment type="caution">
    <text evidence="1">The sequence shown here is derived from an EMBL/GenBank/DDBJ whole genome shotgun (WGS) entry which is preliminary data.</text>
</comment>
<keyword evidence="2" id="KW-1185">Reference proteome</keyword>
<evidence type="ECO:0000313" key="1">
    <source>
        <dbReference type="EMBL" id="KAG9248969.1"/>
    </source>
</evidence>
<sequence length="96" mass="9317">MVTNNVPDTNGLSQASATDFVINVAMPADIACSGAFTGNVCTIRCHNGAQAGPFGGCFASQQTDTANNFDAAAAAAGASTTASAAMAVATTAAAKK</sequence>
<name>A0A9P8CIZ6_9HELO</name>
<protein>
    <submittedName>
        <fullName evidence="1">Uncharacterized protein</fullName>
    </submittedName>
</protein>
<evidence type="ECO:0000313" key="2">
    <source>
        <dbReference type="Proteomes" id="UP000887226"/>
    </source>
</evidence>
<dbReference type="EMBL" id="MU253741">
    <property type="protein sequence ID" value="KAG9248969.1"/>
    <property type="molecule type" value="Genomic_DNA"/>
</dbReference>
<accession>A0A9P8CIZ6</accession>
<proteinExistence type="predicted"/>
<dbReference type="Pfam" id="PF11327">
    <property type="entry name" value="Egh16-like"/>
    <property type="match status" value="1"/>
</dbReference>
<gene>
    <name evidence="1" type="ORF">BJ878DRAFT_537892</name>
</gene>
<dbReference type="AlphaFoldDB" id="A0A9P8CIZ6"/>
<dbReference type="PANTHER" id="PTHR34618:SF3">
    <property type="entry name" value="GEGH 16 PROTEIN"/>
    <property type="match status" value="1"/>
</dbReference>
<organism evidence="1 2">
    <name type="scientific">Calycina marina</name>
    <dbReference type="NCBI Taxonomy" id="1763456"/>
    <lineage>
        <taxon>Eukaryota</taxon>
        <taxon>Fungi</taxon>
        <taxon>Dikarya</taxon>
        <taxon>Ascomycota</taxon>
        <taxon>Pezizomycotina</taxon>
        <taxon>Leotiomycetes</taxon>
        <taxon>Helotiales</taxon>
        <taxon>Pezizellaceae</taxon>
        <taxon>Calycina</taxon>
    </lineage>
</organism>